<dbReference type="Pfam" id="PF00271">
    <property type="entry name" value="Helicase_C"/>
    <property type="match status" value="1"/>
</dbReference>
<sequence length="1358" mass="152685">MRRFVMTRSLLPRTFPPCGLAAARGVSRYCGGLEDQPGPRAQADRVSFWLRAGTQLTESPIPSKEQASPKNGTPDAGLRLKHGREGHAASPQPPPPLASYEYPSLPITKYRQELISLIENNSVVIIRGATGSGKTTQLPQFILDYYTEKDTPCNVVVTQPRKIGASSIARWVARERKCTLGSLVGYQVGLEKVATEHTRLLYMTTGVLLQKLVRAKSLTEFSHIFIDEVHERSEELDFLLLVVRKLLHANSRYVKVILMSATINCKEFAEYFGTPIRNQMDPAYVFEVEGVPYAIEEFYLDDLSSLLPYRVEAPHADDPYISPEMYNVAVSLIQSFDELEAKDQSSRTEKDGFSGLPERGSVLVFLPGLAEIHYIQDALAKLVRKRLQVYPLHSTVTLEEQNGVFLVPVPGYRKIILSTNIAESSVTVPDVKYVIDFCLARHLVCDKETNYQCLQLTWASKTNSNQRRGRAGRVSKGYCYRLVTKEFWRNEIPDFVIPEMLRSPLASIMLKVKLLDMGDPRSVLSMALSPPNISEIERTVLQLKELGALSAKQDGQEQRRFDGELTFVGRVLAHLPVALHLGKMVVLGHIFGCLEECLIIAASLSLKSFFSMPTLQRLAGYRSKLMFTHGVPSDCIAFVNAFKAWYTSRSKGELRHPKDELEWGKENCIQIKRIREVAELFEDLKKRVSQFNMHVRENPPAMDYASLHKQSFILQIAIAGAFYPNYFSLGEMDEELASKELSGNDPKTTVMVRNIPPYGFLYYKQLQGLFRQCGRVKAISFDGSRAYVEFHRSSSRTSGVLPEVSLALLLAQQRLPLDMFVHSTDEVEAKAGGRTISPLRYARVNVDFQNHSVYPVGVLSSTIDPEKLPSNSVFIVNITEVVEVAHFWGFQADEPSLEKQRRLTAEINSRELRPVSVSLYPNLLCLAPFESEETGQYFRAKVLHVWGSTVEVFFVDYGNTSQVSCSSLRDLPPDLLTPSFQAQEFQISGIRPSAQSMVLGDQWSCAARNRFITLVDRRSLIVSLFSILHGIMRVDLLINTDTINCSVADIMVEEGHAQRAEESFESKQSHDVLQSLYKDLEEGTFVPNSTSSSWKTRKEEEKQLIDSLLETFSKTSQSSPKCRVPVHGPSSPHKVNFHSMSSVTQYRSVAIDRDSINCVAVNDIPEDKHLRMLVAGSVSLSSSGSHILLKETTIMPNIHGLPALLCMLFTPVMELRTNEERTCFTGALCGLGWSPLTQEGILPEHDIELAFDVKFDVEDITEINALRGAINRLACEGPNGPLHLGPDRVNQLQENIRDRILRLFTKSTPREDILPHYYEKPKKWNQVEPSQKMELVQKDGGLSRGVLFQLHPVTLLNM</sequence>
<dbReference type="Gene3D" id="1.20.120.1080">
    <property type="match status" value="1"/>
</dbReference>
<evidence type="ECO:0000256" key="8">
    <source>
        <dbReference type="ARBA" id="ARBA00022782"/>
    </source>
</evidence>
<dbReference type="Gene3D" id="2.40.50.90">
    <property type="match status" value="1"/>
</dbReference>
<dbReference type="PROSITE" id="PS00690">
    <property type="entry name" value="DEAH_ATP_HELICASE"/>
    <property type="match status" value="1"/>
</dbReference>
<dbReference type="GO" id="GO:0051321">
    <property type="term" value="P:meiotic cell cycle"/>
    <property type="evidence" value="ECO:0007669"/>
    <property type="project" value="UniProtKB-KW"/>
</dbReference>
<dbReference type="SMART" id="SM00487">
    <property type="entry name" value="DEXDc"/>
    <property type="match status" value="1"/>
</dbReference>
<dbReference type="GO" id="GO:0005524">
    <property type="term" value="F:ATP binding"/>
    <property type="evidence" value="ECO:0007669"/>
    <property type="project" value="UniProtKB-KW"/>
</dbReference>
<evidence type="ECO:0000256" key="3">
    <source>
        <dbReference type="ARBA" id="ARBA00008792"/>
    </source>
</evidence>
<dbReference type="GO" id="GO:0005634">
    <property type="term" value="C:nucleus"/>
    <property type="evidence" value="ECO:0007669"/>
    <property type="project" value="UniProtKB-SubCell"/>
</dbReference>
<dbReference type="InterPro" id="IPR011545">
    <property type="entry name" value="DEAD/DEAH_box_helicase_dom"/>
</dbReference>
<dbReference type="InterPro" id="IPR002999">
    <property type="entry name" value="Tudor"/>
</dbReference>
<keyword evidence="13" id="KW-0943">RNA-mediated gene silencing</keyword>
<organism evidence="23 24">
    <name type="scientific">Conger conger</name>
    <name type="common">Conger eel</name>
    <name type="synonym">Muraena conger</name>
    <dbReference type="NCBI Taxonomy" id="82655"/>
    <lineage>
        <taxon>Eukaryota</taxon>
        <taxon>Metazoa</taxon>
        <taxon>Chordata</taxon>
        <taxon>Craniata</taxon>
        <taxon>Vertebrata</taxon>
        <taxon>Euteleostomi</taxon>
        <taxon>Actinopterygii</taxon>
        <taxon>Neopterygii</taxon>
        <taxon>Teleostei</taxon>
        <taxon>Anguilliformes</taxon>
        <taxon>Congridae</taxon>
        <taxon>Conger</taxon>
    </lineage>
</organism>
<keyword evidence="5" id="KW-0217">Developmental protein</keyword>
<evidence type="ECO:0000256" key="4">
    <source>
        <dbReference type="ARBA" id="ARBA00012552"/>
    </source>
</evidence>
<proteinExistence type="inferred from homology"/>
<comment type="caution">
    <text evidence="23">The sequence shown here is derived from an EMBL/GenBank/DDBJ whole genome shotgun (WGS) entry which is preliminary data.</text>
</comment>
<evidence type="ECO:0000256" key="13">
    <source>
        <dbReference type="ARBA" id="ARBA00023158"/>
    </source>
</evidence>
<keyword evidence="8" id="KW-0221">Differentiation</keyword>
<gene>
    <name evidence="23" type="ORF">COCON_G00016370</name>
</gene>
<dbReference type="GO" id="GO:0030154">
    <property type="term" value="P:cell differentiation"/>
    <property type="evidence" value="ECO:0007669"/>
    <property type="project" value="UniProtKB-KW"/>
</dbReference>
<feature type="compositionally biased region" description="Polar residues" evidence="19">
    <location>
        <begin position="58"/>
        <end position="71"/>
    </location>
</feature>
<keyword evidence="24" id="KW-1185">Reference proteome</keyword>
<keyword evidence="11" id="KW-0067">ATP-binding</keyword>
<dbReference type="Pfam" id="PF00567">
    <property type="entry name" value="TUDOR"/>
    <property type="match status" value="1"/>
</dbReference>
<evidence type="ECO:0000256" key="9">
    <source>
        <dbReference type="ARBA" id="ARBA00022801"/>
    </source>
</evidence>
<evidence type="ECO:0000259" key="20">
    <source>
        <dbReference type="PROSITE" id="PS50304"/>
    </source>
</evidence>
<keyword evidence="15" id="KW-0469">Meiosis</keyword>
<evidence type="ECO:0000256" key="11">
    <source>
        <dbReference type="ARBA" id="ARBA00022840"/>
    </source>
</evidence>
<evidence type="ECO:0000259" key="21">
    <source>
        <dbReference type="PROSITE" id="PS51192"/>
    </source>
</evidence>
<dbReference type="PROSITE" id="PS50304">
    <property type="entry name" value="TUDOR"/>
    <property type="match status" value="1"/>
</dbReference>
<dbReference type="CDD" id="cd17988">
    <property type="entry name" value="DEXHc_TDRD9"/>
    <property type="match status" value="1"/>
</dbReference>
<comment type="subcellular location">
    <subcellularLocation>
        <location evidence="2">Cytoplasm</location>
    </subcellularLocation>
    <subcellularLocation>
        <location evidence="1">Nucleus</location>
    </subcellularLocation>
</comment>
<comment type="similarity">
    <text evidence="3">Belongs to the DEAD box helicase family. DEAH subfamily.</text>
</comment>
<keyword evidence="10" id="KW-0347">Helicase</keyword>
<evidence type="ECO:0000256" key="18">
    <source>
        <dbReference type="ARBA" id="ARBA00081664"/>
    </source>
</evidence>
<dbReference type="Pfam" id="PF00270">
    <property type="entry name" value="DEAD"/>
    <property type="match status" value="1"/>
</dbReference>
<evidence type="ECO:0000256" key="14">
    <source>
        <dbReference type="ARBA" id="ARBA00023242"/>
    </source>
</evidence>
<evidence type="ECO:0000256" key="10">
    <source>
        <dbReference type="ARBA" id="ARBA00022806"/>
    </source>
</evidence>
<evidence type="ECO:0000256" key="5">
    <source>
        <dbReference type="ARBA" id="ARBA00022473"/>
    </source>
</evidence>
<comment type="catalytic activity">
    <reaction evidence="16">
        <text>ATP + H2O = ADP + phosphate + H(+)</text>
        <dbReference type="Rhea" id="RHEA:13065"/>
        <dbReference type="ChEBI" id="CHEBI:15377"/>
        <dbReference type="ChEBI" id="CHEBI:15378"/>
        <dbReference type="ChEBI" id="CHEBI:30616"/>
        <dbReference type="ChEBI" id="CHEBI:43474"/>
        <dbReference type="ChEBI" id="CHEBI:456216"/>
        <dbReference type="EC" id="3.6.4.13"/>
    </reaction>
</comment>
<evidence type="ECO:0000256" key="2">
    <source>
        <dbReference type="ARBA" id="ARBA00004496"/>
    </source>
</evidence>
<dbReference type="Gene3D" id="3.40.50.300">
    <property type="entry name" value="P-loop containing nucleotide triphosphate hydrolases"/>
    <property type="match status" value="2"/>
</dbReference>
<keyword evidence="7" id="KW-0547">Nucleotide-binding</keyword>
<dbReference type="InterPro" id="IPR014001">
    <property type="entry name" value="Helicase_ATP-bd"/>
</dbReference>
<dbReference type="GO" id="GO:0007283">
    <property type="term" value="P:spermatogenesis"/>
    <property type="evidence" value="ECO:0007669"/>
    <property type="project" value="UniProtKB-KW"/>
</dbReference>
<dbReference type="GO" id="GO:0005737">
    <property type="term" value="C:cytoplasm"/>
    <property type="evidence" value="ECO:0007669"/>
    <property type="project" value="UniProtKB-SubCell"/>
</dbReference>
<dbReference type="PANTHER" id="PTHR18934:SF113">
    <property type="entry name" value="ATP-DEPENDENT RNA HELICASE TDRD9"/>
    <property type="match status" value="1"/>
</dbReference>
<dbReference type="InterPro" id="IPR035437">
    <property type="entry name" value="SNase_OB-fold_sf"/>
</dbReference>
<evidence type="ECO:0000259" key="22">
    <source>
        <dbReference type="PROSITE" id="PS51194"/>
    </source>
</evidence>
<feature type="domain" description="Helicase C-terminal" evidence="22">
    <location>
        <begin position="348"/>
        <end position="516"/>
    </location>
</feature>
<evidence type="ECO:0000256" key="12">
    <source>
        <dbReference type="ARBA" id="ARBA00022871"/>
    </source>
</evidence>
<accession>A0A9Q1E3I5</accession>
<dbReference type="InterPro" id="IPR027417">
    <property type="entry name" value="P-loop_NTPase"/>
</dbReference>
<evidence type="ECO:0000256" key="17">
    <source>
        <dbReference type="ARBA" id="ARBA00074173"/>
    </source>
</evidence>
<dbReference type="FunFam" id="3.40.50.300:FF:001113">
    <property type="entry name" value="ATP-dependent RNA helicase TDRD9"/>
    <property type="match status" value="1"/>
</dbReference>
<keyword evidence="12" id="KW-0744">Spermatogenesis</keyword>
<dbReference type="PROSITE" id="PS51192">
    <property type="entry name" value="HELICASE_ATP_BIND_1"/>
    <property type="match status" value="1"/>
</dbReference>
<dbReference type="SMART" id="SM00490">
    <property type="entry name" value="HELICc"/>
    <property type="match status" value="1"/>
</dbReference>
<dbReference type="PROSITE" id="PS51194">
    <property type="entry name" value="HELICASE_CTER"/>
    <property type="match status" value="1"/>
</dbReference>
<dbReference type="InterPro" id="IPR007502">
    <property type="entry name" value="Helicase-assoc_dom"/>
</dbReference>
<reference evidence="23" key="1">
    <citation type="journal article" date="2023" name="Science">
        <title>Genome structures resolve the early diversification of teleost fishes.</title>
        <authorList>
            <person name="Parey E."/>
            <person name="Louis A."/>
            <person name="Montfort J."/>
            <person name="Bouchez O."/>
            <person name="Roques C."/>
            <person name="Iampietro C."/>
            <person name="Lluch J."/>
            <person name="Castinel A."/>
            <person name="Donnadieu C."/>
            <person name="Desvignes T."/>
            <person name="Floi Bucao C."/>
            <person name="Jouanno E."/>
            <person name="Wen M."/>
            <person name="Mejri S."/>
            <person name="Dirks R."/>
            <person name="Jansen H."/>
            <person name="Henkel C."/>
            <person name="Chen W.J."/>
            <person name="Zahm M."/>
            <person name="Cabau C."/>
            <person name="Klopp C."/>
            <person name="Thompson A.W."/>
            <person name="Robinson-Rechavi M."/>
            <person name="Braasch I."/>
            <person name="Lecointre G."/>
            <person name="Bobe J."/>
            <person name="Postlethwait J.H."/>
            <person name="Berthelot C."/>
            <person name="Roest Crollius H."/>
            <person name="Guiguen Y."/>
        </authorList>
    </citation>
    <scope>NUCLEOTIDE SEQUENCE</scope>
    <source>
        <strain evidence="23">Concon-B</strain>
    </source>
</reference>
<feature type="region of interest" description="Disordered" evidence="19">
    <location>
        <begin position="58"/>
        <end position="100"/>
    </location>
</feature>
<dbReference type="SMART" id="SM00333">
    <property type="entry name" value="TUDOR"/>
    <property type="match status" value="1"/>
</dbReference>
<keyword evidence="6" id="KW-0963">Cytoplasm</keyword>
<dbReference type="GO" id="GO:0003723">
    <property type="term" value="F:RNA binding"/>
    <property type="evidence" value="ECO:0007669"/>
    <property type="project" value="TreeGrafter"/>
</dbReference>
<feature type="domain" description="Helicase ATP-binding" evidence="21">
    <location>
        <begin position="115"/>
        <end position="281"/>
    </location>
</feature>
<evidence type="ECO:0000256" key="6">
    <source>
        <dbReference type="ARBA" id="ARBA00022490"/>
    </source>
</evidence>
<dbReference type="Proteomes" id="UP001152803">
    <property type="component" value="Unassembled WGS sequence"/>
</dbReference>
<dbReference type="GO" id="GO:0003724">
    <property type="term" value="F:RNA helicase activity"/>
    <property type="evidence" value="ECO:0007669"/>
    <property type="project" value="UniProtKB-EC"/>
</dbReference>
<dbReference type="EMBL" id="JAFJMO010000001">
    <property type="protein sequence ID" value="KAJ8288978.1"/>
    <property type="molecule type" value="Genomic_DNA"/>
</dbReference>
<feature type="domain" description="Tudor" evidence="20">
    <location>
        <begin position="918"/>
        <end position="978"/>
    </location>
</feature>
<dbReference type="GO" id="GO:0016787">
    <property type="term" value="F:hydrolase activity"/>
    <property type="evidence" value="ECO:0007669"/>
    <property type="project" value="UniProtKB-KW"/>
</dbReference>
<keyword evidence="14" id="KW-0539">Nucleus</keyword>
<dbReference type="GO" id="GO:0031047">
    <property type="term" value="P:regulatory ncRNA-mediated gene silencing"/>
    <property type="evidence" value="ECO:0007669"/>
    <property type="project" value="UniProtKB-KW"/>
</dbReference>
<dbReference type="EC" id="3.6.4.13" evidence="4"/>
<dbReference type="OrthoDB" id="66977at2759"/>
<evidence type="ECO:0000256" key="19">
    <source>
        <dbReference type="SAM" id="MobiDB-lite"/>
    </source>
</evidence>
<protein>
    <recommendedName>
        <fullName evidence="17">ATP-dependent RNA helicase TDRD9</fullName>
        <ecNumber evidence="4">3.6.4.13</ecNumber>
    </recommendedName>
    <alternativeName>
        <fullName evidence="18">Tudor domain-containing protein 9</fullName>
    </alternativeName>
</protein>
<dbReference type="FunFam" id="3.40.50.300:FF:000946">
    <property type="entry name" value="putative ATP-dependent RNA helicase TDRD9"/>
    <property type="match status" value="1"/>
</dbReference>
<evidence type="ECO:0000256" key="16">
    <source>
        <dbReference type="ARBA" id="ARBA00047984"/>
    </source>
</evidence>
<dbReference type="SUPFAM" id="SSF52540">
    <property type="entry name" value="P-loop containing nucleoside triphosphate hydrolases"/>
    <property type="match status" value="1"/>
</dbReference>
<dbReference type="SUPFAM" id="SSF63748">
    <property type="entry name" value="Tudor/PWWP/MBT"/>
    <property type="match status" value="1"/>
</dbReference>
<evidence type="ECO:0000256" key="1">
    <source>
        <dbReference type="ARBA" id="ARBA00004123"/>
    </source>
</evidence>
<name>A0A9Q1E3I5_CONCO</name>
<dbReference type="CDD" id="cd18791">
    <property type="entry name" value="SF2_C_RHA"/>
    <property type="match status" value="1"/>
</dbReference>
<evidence type="ECO:0000256" key="7">
    <source>
        <dbReference type="ARBA" id="ARBA00022741"/>
    </source>
</evidence>
<keyword evidence="9" id="KW-0378">Hydrolase</keyword>
<dbReference type="CDD" id="cd20431">
    <property type="entry name" value="Tudor_TDRD9"/>
    <property type="match status" value="1"/>
</dbReference>
<evidence type="ECO:0000256" key="15">
    <source>
        <dbReference type="ARBA" id="ARBA00023254"/>
    </source>
</evidence>
<dbReference type="PANTHER" id="PTHR18934">
    <property type="entry name" value="ATP-DEPENDENT RNA HELICASE"/>
    <property type="match status" value="1"/>
</dbReference>
<evidence type="ECO:0000313" key="24">
    <source>
        <dbReference type="Proteomes" id="UP001152803"/>
    </source>
</evidence>
<evidence type="ECO:0000313" key="23">
    <source>
        <dbReference type="EMBL" id="KAJ8288978.1"/>
    </source>
</evidence>
<dbReference type="InterPro" id="IPR047384">
    <property type="entry name" value="Tudor_TDRD9"/>
</dbReference>
<dbReference type="Pfam" id="PF21010">
    <property type="entry name" value="HA2_C"/>
    <property type="match status" value="1"/>
</dbReference>
<dbReference type="SMART" id="SM00847">
    <property type="entry name" value="HA2"/>
    <property type="match status" value="1"/>
</dbReference>
<dbReference type="InterPro" id="IPR002464">
    <property type="entry name" value="DNA/RNA_helicase_DEAH_CS"/>
</dbReference>
<dbReference type="FunFam" id="1.20.120.1080:FF:000081">
    <property type="entry name" value="Tudor domain containing 9"/>
    <property type="match status" value="1"/>
</dbReference>
<dbReference type="InterPro" id="IPR001650">
    <property type="entry name" value="Helicase_C-like"/>
</dbReference>